<accession>A0A371HLF0</accession>
<dbReference type="AlphaFoldDB" id="A0A371HLF0"/>
<name>A0A371HLF0_MUCPR</name>
<organism evidence="1 2">
    <name type="scientific">Mucuna pruriens</name>
    <name type="common">Velvet bean</name>
    <name type="synonym">Dolichos pruriens</name>
    <dbReference type="NCBI Taxonomy" id="157652"/>
    <lineage>
        <taxon>Eukaryota</taxon>
        <taxon>Viridiplantae</taxon>
        <taxon>Streptophyta</taxon>
        <taxon>Embryophyta</taxon>
        <taxon>Tracheophyta</taxon>
        <taxon>Spermatophyta</taxon>
        <taxon>Magnoliopsida</taxon>
        <taxon>eudicotyledons</taxon>
        <taxon>Gunneridae</taxon>
        <taxon>Pentapetalae</taxon>
        <taxon>rosids</taxon>
        <taxon>fabids</taxon>
        <taxon>Fabales</taxon>
        <taxon>Fabaceae</taxon>
        <taxon>Papilionoideae</taxon>
        <taxon>50 kb inversion clade</taxon>
        <taxon>NPAAA clade</taxon>
        <taxon>indigoferoid/millettioid clade</taxon>
        <taxon>Phaseoleae</taxon>
        <taxon>Mucuna</taxon>
    </lineage>
</organism>
<feature type="non-terminal residue" evidence="1">
    <location>
        <position position="1"/>
    </location>
</feature>
<reference evidence="1" key="1">
    <citation type="submission" date="2018-05" db="EMBL/GenBank/DDBJ databases">
        <title>Draft genome of Mucuna pruriens seed.</title>
        <authorList>
            <person name="Nnadi N.E."/>
            <person name="Vos R."/>
            <person name="Hasami M.H."/>
            <person name="Devisetty U.K."/>
            <person name="Aguiy J.C."/>
        </authorList>
    </citation>
    <scope>NUCLEOTIDE SEQUENCE [LARGE SCALE GENOMIC DNA]</scope>
    <source>
        <strain evidence="1">JCA_2017</strain>
    </source>
</reference>
<evidence type="ECO:0000313" key="1">
    <source>
        <dbReference type="EMBL" id="RDY03637.1"/>
    </source>
</evidence>
<dbReference type="EMBL" id="QJKJ01002248">
    <property type="protein sequence ID" value="RDY03637.1"/>
    <property type="molecule type" value="Genomic_DNA"/>
</dbReference>
<proteinExistence type="predicted"/>
<gene>
    <name evidence="1" type="ORF">CR513_12759</name>
</gene>
<dbReference type="OrthoDB" id="1743010at2759"/>
<keyword evidence="2" id="KW-1185">Reference proteome</keyword>
<evidence type="ECO:0000313" key="2">
    <source>
        <dbReference type="Proteomes" id="UP000257109"/>
    </source>
</evidence>
<protein>
    <submittedName>
        <fullName evidence="1">Uncharacterized protein</fullName>
    </submittedName>
</protein>
<comment type="caution">
    <text evidence="1">The sequence shown here is derived from an EMBL/GenBank/DDBJ whole genome shotgun (WGS) entry which is preliminary data.</text>
</comment>
<dbReference type="Proteomes" id="UP000257109">
    <property type="component" value="Unassembled WGS sequence"/>
</dbReference>
<sequence>MSLGPTSGAQGITSVCIIEGTNNHGVDAIDLCFMPDIALLTDFKPPKFEKYKGSSCPRVHLAMYCWKMAAYIHQDKILVHCFQDNLTGGTLIWYVNLEKGLWHSTVPAPKFVKNRLRGIQGLRPTMA</sequence>